<dbReference type="EMBL" id="DXAV01000071">
    <property type="protein sequence ID" value="HIZ92183.1"/>
    <property type="molecule type" value="Genomic_DNA"/>
</dbReference>
<evidence type="ECO:0000313" key="2">
    <source>
        <dbReference type="Proteomes" id="UP000824108"/>
    </source>
</evidence>
<protein>
    <submittedName>
        <fullName evidence="1">Uncharacterized protein</fullName>
    </submittedName>
</protein>
<dbReference type="Proteomes" id="UP000824108">
    <property type="component" value="Unassembled WGS sequence"/>
</dbReference>
<sequence>MRMNRLYIGTGMWGMLFFAACSQNDVPGNEISGSAEMCIYTDVARADGEETDAGSTADNPVFLFWDFGDVLGNVANPTPLYVKQPEKHIDTYKRPNEPYNTGELYPDGNRRVMATGYAPATFLVPETDGGRTDYEKLGLPKKDEDMPEDEEIKNLCQIDVLTSIEPLVASAALPFDREDGETLQFMHAQSRVYFYAKLAENAEEYLKNVRITLPPNVVATQVEWNRDKSLYVPIASGQESYELAQQPNDDNDYYMLTPENPLEIGWAYIIPEQTNLPVSVTVARAETAGASEEEWKDVTMEATLHFDIERDGQAEEDQGKNTNTLYANESYTFTLVFSEEGIELIGNECPWEEGGYLVIPIYPLTD</sequence>
<reference evidence="1" key="2">
    <citation type="submission" date="2021-04" db="EMBL/GenBank/DDBJ databases">
        <authorList>
            <person name="Gilroy R."/>
        </authorList>
    </citation>
    <scope>NUCLEOTIDE SEQUENCE</scope>
    <source>
        <strain evidence="1">CHK118-2852</strain>
    </source>
</reference>
<evidence type="ECO:0000313" key="1">
    <source>
        <dbReference type="EMBL" id="HIZ92183.1"/>
    </source>
</evidence>
<organism evidence="1 2">
    <name type="scientific">Candidatus Bacteroides merdavium</name>
    <dbReference type="NCBI Taxonomy" id="2838472"/>
    <lineage>
        <taxon>Bacteria</taxon>
        <taxon>Pseudomonadati</taxon>
        <taxon>Bacteroidota</taxon>
        <taxon>Bacteroidia</taxon>
        <taxon>Bacteroidales</taxon>
        <taxon>Bacteroidaceae</taxon>
        <taxon>Bacteroides</taxon>
    </lineage>
</organism>
<gene>
    <name evidence="1" type="ORF">H9807_08725</name>
</gene>
<dbReference type="PROSITE" id="PS51257">
    <property type="entry name" value="PROKAR_LIPOPROTEIN"/>
    <property type="match status" value="1"/>
</dbReference>
<comment type="caution">
    <text evidence="1">The sequence shown here is derived from an EMBL/GenBank/DDBJ whole genome shotgun (WGS) entry which is preliminary data.</text>
</comment>
<dbReference type="AlphaFoldDB" id="A0A9D2KFH6"/>
<reference evidence="1" key="1">
    <citation type="journal article" date="2021" name="PeerJ">
        <title>Extensive microbial diversity within the chicken gut microbiome revealed by metagenomics and culture.</title>
        <authorList>
            <person name="Gilroy R."/>
            <person name="Ravi A."/>
            <person name="Getino M."/>
            <person name="Pursley I."/>
            <person name="Horton D.L."/>
            <person name="Alikhan N.F."/>
            <person name="Baker D."/>
            <person name="Gharbi K."/>
            <person name="Hall N."/>
            <person name="Watson M."/>
            <person name="Adriaenssens E.M."/>
            <person name="Foster-Nyarko E."/>
            <person name="Jarju S."/>
            <person name="Secka A."/>
            <person name="Antonio M."/>
            <person name="Oren A."/>
            <person name="Chaudhuri R.R."/>
            <person name="La Ragione R."/>
            <person name="Hildebrand F."/>
            <person name="Pallen M.J."/>
        </authorList>
    </citation>
    <scope>NUCLEOTIDE SEQUENCE</scope>
    <source>
        <strain evidence="1">CHK118-2852</strain>
    </source>
</reference>
<accession>A0A9D2KFH6</accession>
<proteinExistence type="predicted"/>
<name>A0A9D2KFH6_9BACE</name>